<evidence type="ECO:0000313" key="3">
    <source>
        <dbReference type="Proteomes" id="UP001066276"/>
    </source>
</evidence>
<organism evidence="2 3">
    <name type="scientific">Pleurodeles waltl</name>
    <name type="common">Iberian ribbed newt</name>
    <dbReference type="NCBI Taxonomy" id="8319"/>
    <lineage>
        <taxon>Eukaryota</taxon>
        <taxon>Metazoa</taxon>
        <taxon>Chordata</taxon>
        <taxon>Craniata</taxon>
        <taxon>Vertebrata</taxon>
        <taxon>Euteleostomi</taxon>
        <taxon>Amphibia</taxon>
        <taxon>Batrachia</taxon>
        <taxon>Caudata</taxon>
        <taxon>Salamandroidea</taxon>
        <taxon>Salamandridae</taxon>
        <taxon>Pleurodelinae</taxon>
        <taxon>Pleurodeles</taxon>
    </lineage>
</organism>
<gene>
    <name evidence="2" type="ORF">NDU88_005192</name>
</gene>
<keyword evidence="3" id="KW-1185">Reference proteome</keyword>
<comment type="caution">
    <text evidence="2">The sequence shown here is derived from an EMBL/GenBank/DDBJ whole genome shotgun (WGS) entry which is preliminary data.</text>
</comment>
<feature type="region of interest" description="Disordered" evidence="1">
    <location>
        <begin position="21"/>
        <end position="83"/>
    </location>
</feature>
<evidence type="ECO:0000313" key="2">
    <source>
        <dbReference type="EMBL" id="KAJ1107803.1"/>
    </source>
</evidence>
<proteinExistence type="predicted"/>
<dbReference type="AlphaFoldDB" id="A0AAV7N3M6"/>
<dbReference type="Proteomes" id="UP001066276">
    <property type="component" value="Chromosome 9"/>
</dbReference>
<reference evidence="2" key="1">
    <citation type="journal article" date="2022" name="bioRxiv">
        <title>Sequencing and chromosome-scale assembly of the giantPleurodeles waltlgenome.</title>
        <authorList>
            <person name="Brown T."/>
            <person name="Elewa A."/>
            <person name="Iarovenko S."/>
            <person name="Subramanian E."/>
            <person name="Araus A.J."/>
            <person name="Petzold A."/>
            <person name="Susuki M."/>
            <person name="Suzuki K.-i.T."/>
            <person name="Hayashi T."/>
            <person name="Toyoda A."/>
            <person name="Oliveira C."/>
            <person name="Osipova E."/>
            <person name="Leigh N.D."/>
            <person name="Simon A."/>
            <person name="Yun M.H."/>
        </authorList>
    </citation>
    <scope>NUCLEOTIDE SEQUENCE</scope>
    <source>
        <strain evidence="2">20211129_DDA</strain>
        <tissue evidence="2">Liver</tissue>
    </source>
</reference>
<evidence type="ECO:0000256" key="1">
    <source>
        <dbReference type="SAM" id="MobiDB-lite"/>
    </source>
</evidence>
<feature type="compositionally biased region" description="Polar residues" evidence="1">
    <location>
        <begin position="114"/>
        <end position="123"/>
    </location>
</feature>
<accession>A0AAV7N3M6</accession>
<sequence>MDTIAREYEWLQDEIKDSKLENEPSTSYVIKESGTGGLTSEPNLTHESMFDECNMDQSDDGTRKQNEPLCQGASRDSKDGPDLERRARLFFRKVETDTYQDGFPFGKKLKGRSKSLNGSSFSTPAIPPLPPDARQRLLVSSWTILCAVRSARRL</sequence>
<feature type="region of interest" description="Disordered" evidence="1">
    <location>
        <begin position="102"/>
        <end position="129"/>
    </location>
</feature>
<dbReference type="EMBL" id="JANPWB010000013">
    <property type="protein sequence ID" value="KAJ1107803.1"/>
    <property type="molecule type" value="Genomic_DNA"/>
</dbReference>
<name>A0AAV7N3M6_PLEWA</name>
<protein>
    <submittedName>
        <fullName evidence="2">Uncharacterized protein</fullName>
    </submittedName>
</protein>